<accession>A0ACB9ZU90</accession>
<dbReference type="EMBL" id="CM044708">
    <property type="protein sequence ID" value="KAI5650603.1"/>
    <property type="molecule type" value="Genomic_DNA"/>
</dbReference>
<dbReference type="Proteomes" id="UP001060085">
    <property type="component" value="Linkage Group LG08"/>
</dbReference>
<sequence>MHVILVWTCTGSSLGGLTTLTGGHSMLSMYRPGYSGDFALGMALAAKVLSYPSDEYIRWYRGITRVYIGNLANRDTRSHGYQLAGVDKRMMEVDDMASMVIQEPPIDPSQMAVFAKKVLTIIRRCMVSIGGTLSYTLSQHDIQQTFPVQPLRRRPREHPGRGAGSGRPPVPSFLDGHEHVDPGHAEDLPHVNHHILHLSGFSCFVHPLLLAQPVHLHRISLYRRHLHLMKRSGRMTWMVYSIIDSGIVLQQNIPIPHDTNTTTLPEHIISVTHMVSDEPSMLYSTVNNDDDEVDGSNRDDAVSSQSESDDDNDSEEGEFQTPRTL</sequence>
<keyword evidence="2" id="KW-1185">Reference proteome</keyword>
<proteinExistence type="predicted"/>
<name>A0ACB9ZU90_CATRO</name>
<reference evidence="2" key="1">
    <citation type="journal article" date="2023" name="Nat. Plants">
        <title>Single-cell RNA sequencing provides a high-resolution roadmap for understanding the multicellular compartmentation of specialized metabolism.</title>
        <authorList>
            <person name="Sun S."/>
            <person name="Shen X."/>
            <person name="Li Y."/>
            <person name="Li Y."/>
            <person name="Wang S."/>
            <person name="Li R."/>
            <person name="Zhang H."/>
            <person name="Shen G."/>
            <person name="Guo B."/>
            <person name="Wei J."/>
            <person name="Xu J."/>
            <person name="St-Pierre B."/>
            <person name="Chen S."/>
            <person name="Sun C."/>
        </authorList>
    </citation>
    <scope>NUCLEOTIDE SEQUENCE [LARGE SCALE GENOMIC DNA]</scope>
</reference>
<organism evidence="1 2">
    <name type="scientific">Catharanthus roseus</name>
    <name type="common">Madagascar periwinkle</name>
    <name type="synonym">Vinca rosea</name>
    <dbReference type="NCBI Taxonomy" id="4058"/>
    <lineage>
        <taxon>Eukaryota</taxon>
        <taxon>Viridiplantae</taxon>
        <taxon>Streptophyta</taxon>
        <taxon>Embryophyta</taxon>
        <taxon>Tracheophyta</taxon>
        <taxon>Spermatophyta</taxon>
        <taxon>Magnoliopsida</taxon>
        <taxon>eudicotyledons</taxon>
        <taxon>Gunneridae</taxon>
        <taxon>Pentapetalae</taxon>
        <taxon>asterids</taxon>
        <taxon>lamiids</taxon>
        <taxon>Gentianales</taxon>
        <taxon>Apocynaceae</taxon>
        <taxon>Rauvolfioideae</taxon>
        <taxon>Vinceae</taxon>
        <taxon>Catharanthinae</taxon>
        <taxon>Catharanthus</taxon>
    </lineage>
</organism>
<gene>
    <name evidence="1" type="ORF">M9H77_36608</name>
</gene>
<evidence type="ECO:0000313" key="2">
    <source>
        <dbReference type="Proteomes" id="UP001060085"/>
    </source>
</evidence>
<comment type="caution">
    <text evidence="1">The sequence shown here is derived from an EMBL/GenBank/DDBJ whole genome shotgun (WGS) entry which is preliminary data.</text>
</comment>
<evidence type="ECO:0000313" key="1">
    <source>
        <dbReference type="EMBL" id="KAI5650603.1"/>
    </source>
</evidence>
<protein>
    <submittedName>
        <fullName evidence="1">Uncharacterized protein</fullName>
    </submittedName>
</protein>